<name>A0A2N7FLP3_VIBSP</name>
<comment type="caution">
    <text evidence="1">The sequence shown here is derived from an EMBL/GenBank/DDBJ whole genome shotgun (WGS) entry which is preliminary data.</text>
</comment>
<organism evidence="1 2">
    <name type="scientific">Vibrio splendidus</name>
    <dbReference type="NCBI Taxonomy" id="29497"/>
    <lineage>
        <taxon>Bacteria</taxon>
        <taxon>Pseudomonadati</taxon>
        <taxon>Pseudomonadota</taxon>
        <taxon>Gammaproteobacteria</taxon>
        <taxon>Vibrionales</taxon>
        <taxon>Vibrionaceae</taxon>
        <taxon>Vibrio</taxon>
    </lineage>
</organism>
<evidence type="ECO:0008006" key="3">
    <source>
        <dbReference type="Google" id="ProtNLM"/>
    </source>
</evidence>
<reference evidence="2" key="1">
    <citation type="submission" date="2016-07" db="EMBL/GenBank/DDBJ databases">
        <title>Nontailed viruses are major unrecognized killers of bacteria in the ocean.</title>
        <authorList>
            <person name="Kauffman K."/>
            <person name="Hussain F."/>
            <person name="Yang J."/>
            <person name="Arevalo P."/>
            <person name="Brown J."/>
            <person name="Cutler M."/>
            <person name="Kelly L."/>
            <person name="Polz M.F."/>
        </authorList>
    </citation>
    <scope>NUCLEOTIDE SEQUENCE [LARGE SCALE GENOMIC DNA]</scope>
    <source>
        <strain evidence="2">10N.261.55.E11</strain>
    </source>
</reference>
<evidence type="ECO:0000313" key="2">
    <source>
        <dbReference type="Proteomes" id="UP000235330"/>
    </source>
</evidence>
<evidence type="ECO:0000313" key="1">
    <source>
        <dbReference type="EMBL" id="PMJ70222.1"/>
    </source>
</evidence>
<protein>
    <recommendedName>
        <fullName evidence="3">Transposase</fullName>
    </recommendedName>
</protein>
<dbReference type="EMBL" id="MCWU01000006">
    <property type="protein sequence ID" value="PMJ70222.1"/>
    <property type="molecule type" value="Genomic_DNA"/>
</dbReference>
<sequence length="59" mass="6358">MAMMSTMQCNPVFKATYARLLAAGKPKKVAVIACVRKMVVTLNSMLGDGAMYDKNTAKS</sequence>
<dbReference type="AlphaFoldDB" id="A0A2N7FLP3"/>
<proteinExistence type="predicted"/>
<accession>A0A2N7FLP3</accession>
<dbReference type="Proteomes" id="UP000235330">
    <property type="component" value="Unassembled WGS sequence"/>
</dbReference>
<gene>
    <name evidence="1" type="ORF">BCU17_10780</name>
</gene>